<name>A0A2S5B340_9BASI</name>
<evidence type="ECO:0000259" key="2">
    <source>
        <dbReference type="Pfam" id="PF24913"/>
    </source>
</evidence>
<protein>
    <recommendedName>
        <fullName evidence="2">AAA protein C-terminal winged helix domain-containing protein</fullName>
    </recommendedName>
</protein>
<dbReference type="PANTHER" id="PTHR36168">
    <property type="entry name" value="CHROMOSOME 1, WHOLE GENOME SHOTGUN SEQUENCE"/>
    <property type="match status" value="1"/>
</dbReference>
<feature type="region of interest" description="Disordered" evidence="1">
    <location>
        <begin position="77"/>
        <end position="136"/>
    </location>
</feature>
<sequence>MLPRRAAAQVVQRTARRRAGSSSLLGRTGSAAEFCPTWRHAELARLPLSGRASIASNAVAPAFGFQNQLDLSADVREEELETANGGSPPPGQGQPPPSGPGQGGKRPHGQQSSKGGNSGGGDSGGGPTPPRGPAWDSAIATAGGIILLTGAGLCYHYWYKWEVLRKMARAFAKGYDPVLELAQATAKETDGSRKKGIIRRKEQDYIDKVINGEISGEYLLLMGPKGAGKTSMLLHAMVDNEADGCAMLEAHEDPEVVRLRLGKALDFEYNEDSFAGLFQRRDPREAGPILDIERALAKLEKVAIRERRKRNRPLVLIVQNAHFIHDDEDGHALLHMLQQRAEAWAQSGVLTMVFLTDNYWVYDRLRRNATRMHVLSVRDLTPHETFEYLSGTHARHYPDAEPISKAQSLRVWDLIGGRLAYLSKAVKRRDVEQAARDLVDEEKEWLHSHLGLIPDHDGKSSYDVMDEQKVSSCSFLLFQHLAKIAEDAAPLLAQAAQSIEEPETDDDMDQAIELDLLNVLPDELDPKVTYREAREIMTRPDYMVDLDALHVISIDRNHNVRPDSRLMLNVFRAVAGEEDFQDKLDNVRDRVDAIESLHRTRELTVKTGEGDLGGFLRLRIGDLLEKHEKREDEEESSQNPPESGGKIETADDQDDEPRRLV</sequence>
<dbReference type="OrthoDB" id="511599at2759"/>
<dbReference type="AlphaFoldDB" id="A0A2S5B340"/>
<dbReference type="InterPro" id="IPR027417">
    <property type="entry name" value="P-loop_NTPase"/>
</dbReference>
<feature type="region of interest" description="Disordered" evidence="1">
    <location>
        <begin position="626"/>
        <end position="661"/>
    </location>
</feature>
<feature type="compositionally biased region" description="Low complexity" evidence="1">
    <location>
        <begin position="1"/>
        <end position="13"/>
    </location>
</feature>
<accession>A0A2S5B340</accession>
<proteinExistence type="predicted"/>
<reference evidence="3 4" key="1">
    <citation type="journal article" date="2018" name="Front. Microbiol.">
        <title>Prospects for Fungal Bioremediation of Acidic Radioactive Waste Sites: Characterization and Genome Sequence of Rhodotorula taiwanensis MD1149.</title>
        <authorList>
            <person name="Tkavc R."/>
            <person name="Matrosova V.Y."/>
            <person name="Grichenko O.E."/>
            <person name="Gostincar C."/>
            <person name="Volpe R.P."/>
            <person name="Klimenkova P."/>
            <person name="Gaidamakova E.K."/>
            <person name="Zhou C.E."/>
            <person name="Stewart B.J."/>
            <person name="Lyman M.G."/>
            <person name="Malfatti S.A."/>
            <person name="Rubinfeld B."/>
            <person name="Courtot M."/>
            <person name="Singh J."/>
            <person name="Dalgard C.L."/>
            <person name="Hamilton T."/>
            <person name="Frey K.G."/>
            <person name="Gunde-Cimerman N."/>
            <person name="Dugan L."/>
            <person name="Daly M.J."/>
        </authorList>
    </citation>
    <scope>NUCLEOTIDE SEQUENCE [LARGE SCALE GENOMIC DNA]</scope>
    <source>
        <strain evidence="3 4">MD1149</strain>
    </source>
</reference>
<feature type="region of interest" description="Disordered" evidence="1">
    <location>
        <begin position="1"/>
        <end position="28"/>
    </location>
</feature>
<evidence type="ECO:0000313" key="3">
    <source>
        <dbReference type="EMBL" id="POY71202.1"/>
    </source>
</evidence>
<evidence type="ECO:0000313" key="4">
    <source>
        <dbReference type="Proteomes" id="UP000237144"/>
    </source>
</evidence>
<feature type="compositionally biased region" description="Pro residues" evidence="1">
    <location>
        <begin position="87"/>
        <end position="99"/>
    </location>
</feature>
<dbReference type="PANTHER" id="PTHR36168:SF1">
    <property type="entry name" value="ORC1-LIKE AAA ATPASE DOMAIN-CONTAINING PROTEIN"/>
    <property type="match status" value="1"/>
</dbReference>
<keyword evidence="4" id="KW-1185">Reference proteome</keyword>
<dbReference type="Proteomes" id="UP000237144">
    <property type="component" value="Unassembled WGS sequence"/>
</dbReference>
<dbReference type="EMBL" id="PJQD01000085">
    <property type="protein sequence ID" value="POY71202.1"/>
    <property type="molecule type" value="Genomic_DNA"/>
</dbReference>
<feature type="domain" description="AAA protein C-terminal winged helix" evidence="2">
    <location>
        <begin position="448"/>
        <end position="595"/>
    </location>
</feature>
<organism evidence="3 4">
    <name type="scientific">Rhodotorula taiwanensis</name>
    <dbReference type="NCBI Taxonomy" id="741276"/>
    <lineage>
        <taxon>Eukaryota</taxon>
        <taxon>Fungi</taxon>
        <taxon>Dikarya</taxon>
        <taxon>Basidiomycota</taxon>
        <taxon>Pucciniomycotina</taxon>
        <taxon>Microbotryomycetes</taxon>
        <taxon>Sporidiobolales</taxon>
        <taxon>Sporidiobolaceae</taxon>
        <taxon>Rhodotorula</taxon>
    </lineage>
</organism>
<gene>
    <name evidence="3" type="ORF">BMF94_5513</name>
</gene>
<comment type="caution">
    <text evidence="3">The sequence shown here is derived from an EMBL/GenBank/DDBJ whole genome shotgun (WGS) entry which is preliminary data.</text>
</comment>
<dbReference type="STRING" id="741276.A0A2S5B340"/>
<dbReference type="InterPro" id="IPR056808">
    <property type="entry name" value="HTH_AAA"/>
</dbReference>
<evidence type="ECO:0000256" key="1">
    <source>
        <dbReference type="SAM" id="MobiDB-lite"/>
    </source>
</evidence>
<dbReference type="SUPFAM" id="SSF52540">
    <property type="entry name" value="P-loop containing nucleoside triphosphate hydrolases"/>
    <property type="match status" value="1"/>
</dbReference>
<dbReference type="Pfam" id="PF24913">
    <property type="entry name" value="WHD_AAA_fung"/>
    <property type="match status" value="1"/>
</dbReference>
<feature type="compositionally biased region" description="Gly residues" evidence="1">
    <location>
        <begin position="116"/>
        <end position="126"/>
    </location>
</feature>